<dbReference type="InterPro" id="IPR036390">
    <property type="entry name" value="WH_DNA-bd_sf"/>
</dbReference>
<dbReference type="PROSITE" id="PS51063">
    <property type="entry name" value="HTH_CRP_2"/>
    <property type="match status" value="1"/>
</dbReference>
<dbReference type="Proteomes" id="UP000716322">
    <property type="component" value="Unassembled WGS sequence"/>
</dbReference>
<keyword evidence="2" id="KW-0238">DNA-binding</keyword>
<dbReference type="Gene3D" id="2.60.120.10">
    <property type="entry name" value="Jelly Rolls"/>
    <property type="match status" value="1"/>
</dbReference>
<evidence type="ECO:0000313" key="5">
    <source>
        <dbReference type="EMBL" id="NIA52291.1"/>
    </source>
</evidence>
<evidence type="ECO:0000256" key="1">
    <source>
        <dbReference type="ARBA" id="ARBA00023015"/>
    </source>
</evidence>
<evidence type="ECO:0000313" key="6">
    <source>
        <dbReference type="Proteomes" id="UP000716322"/>
    </source>
</evidence>
<dbReference type="PRINTS" id="PR00034">
    <property type="entry name" value="HTHCRP"/>
</dbReference>
<dbReference type="InterPro" id="IPR014710">
    <property type="entry name" value="RmlC-like_jellyroll"/>
</dbReference>
<comment type="caution">
    <text evidence="5">The sequence shown here is derived from an EMBL/GenBank/DDBJ whole genome shotgun (WGS) entry which is preliminary data.</text>
</comment>
<organism evidence="5 6">
    <name type="scientific">Telluria antibiotica</name>
    <dbReference type="NCBI Taxonomy" id="2717319"/>
    <lineage>
        <taxon>Bacteria</taxon>
        <taxon>Pseudomonadati</taxon>
        <taxon>Pseudomonadota</taxon>
        <taxon>Betaproteobacteria</taxon>
        <taxon>Burkholderiales</taxon>
        <taxon>Oxalobacteraceae</taxon>
        <taxon>Telluria group</taxon>
        <taxon>Telluria</taxon>
    </lineage>
</organism>
<dbReference type="InterPro" id="IPR018490">
    <property type="entry name" value="cNMP-bd_dom_sf"/>
</dbReference>
<evidence type="ECO:0000256" key="3">
    <source>
        <dbReference type="ARBA" id="ARBA00023163"/>
    </source>
</evidence>
<dbReference type="InterPro" id="IPR012318">
    <property type="entry name" value="HTH_CRP"/>
</dbReference>
<keyword evidence="3" id="KW-0804">Transcription</keyword>
<dbReference type="InterPro" id="IPR036388">
    <property type="entry name" value="WH-like_DNA-bd_sf"/>
</dbReference>
<protein>
    <submittedName>
        <fullName evidence="5">Helix-turn-helix domain-containing protein</fullName>
    </submittedName>
</protein>
<evidence type="ECO:0000256" key="2">
    <source>
        <dbReference type="ARBA" id="ARBA00023125"/>
    </source>
</evidence>
<dbReference type="SMART" id="SM00419">
    <property type="entry name" value="HTH_CRP"/>
    <property type="match status" value="1"/>
</dbReference>
<dbReference type="CDD" id="cd00038">
    <property type="entry name" value="CAP_ED"/>
    <property type="match status" value="1"/>
</dbReference>
<name>A0ABX0P505_9BURK</name>
<dbReference type="InterPro" id="IPR000595">
    <property type="entry name" value="cNMP-bd_dom"/>
</dbReference>
<sequence>MDSTIEYGRDSGNPAIHQDSRWAWAEDQRPCGVSAADVYLALQERDPCETPGCLPGLRRVHFECGQRLFEIGQAFHTLAIVRLGFLKTFAVNDGASEQVLGFPMRGSILGIDGIDSGRHQSCTQALSSGELILIPYVALLNLARTHPDLYARIFSAISAELESNLSMVRLLALRFAEARIARFLMLLASRHAALGYSDSKFMLRMRRCDIGSLLGVTPETVCRTLTTLHSLGIIEVRHHNLRIVDRHALSTVERLPASPARLKQIEANRVRRRLLRNCHETGVHPLSGASAEVAPC</sequence>
<keyword evidence="6" id="KW-1185">Reference proteome</keyword>
<dbReference type="SUPFAM" id="SSF51206">
    <property type="entry name" value="cAMP-binding domain-like"/>
    <property type="match status" value="1"/>
</dbReference>
<dbReference type="Pfam" id="PF13545">
    <property type="entry name" value="HTH_Crp_2"/>
    <property type="match status" value="1"/>
</dbReference>
<dbReference type="EMBL" id="JAAQOM010000001">
    <property type="protein sequence ID" value="NIA52291.1"/>
    <property type="molecule type" value="Genomic_DNA"/>
</dbReference>
<accession>A0ABX0P505</accession>
<evidence type="ECO:0000259" key="4">
    <source>
        <dbReference type="PROSITE" id="PS51063"/>
    </source>
</evidence>
<dbReference type="Gene3D" id="1.10.10.10">
    <property type="entry name" value="Winged helix-like DNA-binding domain superfamily/Winged helix DNA-binding domain"/>
    <property type="match status" value="1"/>
</dbReference>
<gene>
    <name evidence="5" type="ORF">HAV22_01310</name>
</gene>
<feature type="domain" description="HTH crp-type" evidence="4">
    <location>
        <begin position="174"/>
        <end position="247"/>
    </location>
</feature>
<dbReference type="SUPFAM" id="SSF46785">
    <property type="entry name" value="Winged helix' DNA-binding domain"/>
    <property type="match status" value="1"/>
</dbReference>
<reference evidence="5 6" key="1">
    <citation type="submission" date="2020-03" db="EMBL/GenBank/DDBJ databases">
        <title>Genome sequence of strain Massilia sp. TW-1.</title>
        <authorList>
            <person name="Chaudhary D.K."/>
        </authorList>
    </citation>
    <scope>NUCLEOTIDE SEQUENCE [LARGE SCALE GENOMIC DNA]</scope>
    <source>
        <strain evidence="5 6">TW-1</strain>
    </source>
</reference>
<proteinExistence type="predicted"/>
<dbReference type="RefSeq" id="WP_166855693.1">
    <property type="nucleotide sequence ID" value="NZ_JAAQOM010000001.1"/>
</dbReference>
<dbReference type="Pfam" id="PF00027">
    <property type="entry name" value="cNMP_binding"/>
    <property type="match status" value="1"/>
</dbReference>
<keyword evidence="1" id="KW-0805">Transcription regulation</keyword>